<protein>
    <submittedName>
        <fullName evidence="2">ECF transporter S component, folate family</fullName>
    </submittedName>
</protein>
<feature type="transmembrane region" description="Helical" evidence="1">
    <location>
        <begin position="164"/>
        <end position="184"/>
    </location>
</feature>
<dbReference type="Proteomes" id="UP000190285">
    <property type="component" value="Unassembled WGS sequence"/>
</dbReference>
<sequence length="262" mass="28931">MKEQLITRNNRLLSTKALVGSGLLVGLSVVLTRFFGIMLPIAGIPGLRISFGSIPIYTAGILFGPLIGALTGIAADLLGFIINPIGGAYFPGFTLSAAIRGAIPGMIYIGIKSNKFNKLRFNFNIINTVVVMVLAAGVVKALFIKQVLVLQNGWIYYQDKKLSAIFIALYIIIIFAYVSIPILMGKKNMKLQQKYSLDKIFFVVTISTLIVSIVLNSLWLSILFDKGYMIFLPTRIISSFITIPVNTFILYSFIRLSNNINY</sequence>
<feature type="transmembrane region" description="Helical" evidence="1">
    <location>
        <begin position="123"/>
        <end position="144"/>
    </location>
</feature>
<dbReference type="AlphaFoldDB" id="A0A1T5IS96"/>
<feature type="transmembrane region" description="Helical" evidence="1">
    <location>
        <begin position="200"/>
        <end position="224"/>
    </location>
</feature>
<dbReference type="Pfam" id="PF07155">
    <property type="entry name" value="ECF-ribofla_trS"/>
    <property type="match status" value="1"/>
</dbReference>
<organism evidence="2 3">
    <name type="scientific">Maledivibacter halophilus</name>
    <dbReference type="NCBI Taxonomy" id="36842"/>
    <lineage>
        <taxon>Bacteria</taxon>
        <taxon>Bacillati</taxon>
        <taxon>Bacillota</taxon>
        <taxon>Clostridia</taxon>
        <taxon>Peptostreptococcales</taxon>
        <taxon>Caminicellaceae</taxon>
        <taxon>Maledivibacter</taxon>
    </lineage>
</organism>
<dbReference type="STRING" id="36842.SAMN02194393_00693"/>
<keyword evidence="1" id="KW-0812">Transmembrane</keyword>
<gene>
    <name evidence="2" type="ORF">SAMN02194393_00693</name>
</gene>
<feature type="transmembrane region" description="Helical" evidence="1">
    <location>
        <begin position="20"/>
        <end position="44"/>
    </location>
</feature>
<dbReference type="GO" id="GO:0016020">
    <property type="term" value="C:membrane"/>
    <property type="evidence" value="ECO:0007669"/>
    <property type="project" value="InterPro"/>
</dbReference>
<keyword evidence="1" id="KW-1133">Transmembrane helix</keyword>
<reference evidence="2 3" key="1">
    <citation type="submission" date="2017-02" db="EMBL/GenBank/DDBJ databases">
        <authorList>
            <person name="Peterson S.W."/>
        </authorList>
    </citation>
    <scope>NUCLEOTIDE SEQUENCE [LARGE SCALE GENOMIC DNA]</scope>
    <source>
        <strain evidence="2 3">M1</strain>
    </source>
</reference>
<evidence type="ECO:0000313" key="2">
    <source>
        <dbReference type="EMBL" id="SKC41985.1"/>
    </source>
</evidence>
<evidence type="ECO:0000256" key="1">
    <source>
        <dbReference type="SAM" id="Phobius"/>
    </source>
</evidence>
<feature type="transmembrane region" description="Helical" evidence="1">
    <location>
        <begin position="236"/>
        <end position="254"/>
    </location>
</feature>
<accession>A0A1T5IS96</accession>
<proteinExistence type="predicted"/>
<dbReference type="NCBIfam" id="TIGR04518">
    <property type="entry name" value="ECF_S_folT_fam"/>
    <property type="match status" value="1"/>
</dbReference>
<dbReference type="InterPro" id="IPR009825">
    <property type="entry name" value="ECF_substrate-spec-like"/>
</dbReference>
<keyword evidence="1" id="KW-0472">Membrane</keyword>
<feature type="transmembrane region" description="Helical" evidence="1">
    <location>
        <begin position="88"/>
        <end position="111"/>
    </location>
</feature>
<feature type="transmembrane region" description="Helical" evidence="1">
    <location>
        <begin position="56"/>
        <end position="82"/>
    </location>
</feature>
<name>A0A1T5IS96_9FIRM</name>
<dbReference type="EMBL" id="FUZT01000001">
    <property type="protein sequence ID" value="SKC41985.1"/>
    <property type="molecule type" value="Genomic_DNA"/>
</dbReference>
<dbReference type="RefSeq" id="WP_170917255.1">
    <property type="nucleotide sequence ID" value="NZ_FUZT01000001.1"/>
</dbReference>
<keyword evidence="3" id="KW-1185">Reference proteome</keyword>
<dbReference type="Gene3D" id="1.10.1760.20">
    <property type="match status" value="1"/>
</dbReference>
<evidence type="ECO:0000313" key="3">
    <source>
        <dbReference type="Proteomes" id="UP000190285"/>
    </source>
</evidence>
<dbReference type="InterPro" id="IPR030949">
    <property type="entry name" value="ECF_S_folate_fam"/>
</dbReference>